<evidence type="ECO:0000313" key="8">
    <source>
        <dbReference type="Proteomes" id="UP000002430"/>
    </source>
</evidence>
<proteinExistence type="inferred from homology"/>
<keyword evidence="2 4" id="KW-0560">Oxidoreductase</keyword>
<dbReference type="InterPro" id="IPR006139">
    <property type="entry name" value="D-isomer_2_OHA_DH_cat_dom"/>
</dbReference>
<dbReference type="HOGENOM" id="CLU_019796_1_3_7"/>
<evidence type="ECO:0000259" key="5">
    <source>
        <dbReference type="Pfam" id="PF00389"/>
    </source>
</evidence>
<dbReference type="Pfam" id="PF02826">
    <property type="entry name" value="2-Hacid_dh_C"/>
    <property type="match status" value="1"/>
</dbReference>
<dbReference type="OrthoDB" id="9793626at2"/>
<name>Q1MQK2_LAWIP</name>
<dbReference type="Pfam" id="PF00389">
    <property type="entry name" value="2-Hacid_dh"/>
    <property type="match status" value="1"/>
</dbReference>
<protein>
    <submittedName>
        <fullName evidence="7">Phosphoglycerate dehydrogenase and related dehydrogenases</fullName>
    </submittedName>
</protein>
<dbReference type="RefSeq" id="WP_011526754.1">
    <property type="nucleotide sequence ID" value="NC_008011.1"/>
</dbReference>
<feature type="domain" description="D-isomer specific 2-hydroxyacid dehydrogenase NAD-binding" evidence="6">
    <location>
        <begin position="111"/>
        <end position="277"/>
    </location>
</feature>
<dbReference type="InterPro" id="IPR036291">
    <property type="entry name" value="NAD(P)-bd_dom_sf"/>
</dbReference>
<dbReference type="EMBL" id="AM180252">
    <property type="protein sequence ID" value="CAJ54725.1"/>
    <property type="molecule type" value="Genomic_DNA"/>
</dbReference>
<dbReference type="STRING" id="363253.LI0671"/>
<dbReference type="KEGG" id="lip:LI0671"/>
<dbReference type="InterPro" id="IPR006140">
    <property type="entry name" value="D-isomer_DH_NAD-bd"/>
</dbReference>
<evidence type="ECO:0000256" key="4">
    <source>
        <dbReference type="RuleBase" id="RU003719"/>
    </source>
</evidence>
<evidence type="ECO:0000259" key="6">
    <source>
        <dbReference type="Pfam" id="PF02826"/>
    </source>
</evidence>
<gene>
    <name evidence="7" type="primary">serA</name>
    <name evidence="7" type="ordered locus">LI0671</name>
</gene>
<dbReference type="Gene3D" id="3.40.50.720">
    <property type="entry name" value="NAD(P)-binding Rossmann-like Domain"/>
    <property type="match status" value="2"/>
</dbReference>
<dbReference type="GO" id="GO:0016616">
    <property type="term" value="F:oxidoreductase activity, acting on the CH-OH group of donors, NAD or NADP as acceptor"/>
    <property type="evidence" value="ECO:0007669"/>
    <property type="project" value="InterPro"/>
</dbReference>
<feature type="domain" description="D-isomer specific 2-hydroxyacid dehydrogenase catalytic" evidence="5">
    <location>
        <begin position="14"/>
        <end position="301"/>
    </location>
</feature>
<sequence>MRVAIISSSFARYDKKPLELLSQAGIEYILNEQGYHLTDEELIQIIDGCAGIIVGSEPLPKKVLETNPRLKTIACCGKHLDNIDVEYAQEKNIIIYNPPKGYAIAVAEFTVGLILSLIRQIPYQDKEVRSGVWHKRIGNLLHGKRVGIIGLGQVGKAVAERLLPFGVDIAYNDPNVYSTTFQKFDLDKLIDWSNIITIHCSKPIKAGPILDLGRLSLMQPGSYIINVAHGGLIDEKALCGLLTAGHLAGAALDVFGKEPYDGLLKNINNTILTPHIGAYAKESKIIMETDAVTNIIDTLKNS</sequence>
<dbReference type="AlphaFoldDB" id="Q1MQK2"/>
<keyword evidence="3" id="KW-0520">NAD</keyword>
<dbReference type="eggNOG" id="COG0111">
    <property type="taxonomic scope" value="Bacteria"/>
</dbReference>
<evidence type="ECO:0000256" key="2">
    <source>
        <dbReference type="ARBA" id="ARBA00023002"/>
    </source>
</evidence>
<reference evidence="7 8" key="1">
    <citation type="submission" date="2005-11" db="EMBL/GenBank/DDBJ databases">
        <title>The complete genome sequence of Lawsonia intracellularis: the causative agent of proliferative enteropathy.</title>
        <authorList>
            <person name="Kaur K."/>
            <person name="Zhang Q."/>
            <person name="Beckler D."/>
            <person name="Munir S."/>
            <person name="Li L."/>
            <person name="Kinsley K."/>
            <person name="Herron L."/>
            <person name="Peterson A."/>
            <person name="May B."/>
            <person name="Singh S."/>
            <person name="Gebhart C."/>
            <person name="Kapur V."/>
        </authorList>
    </citation>
    <scope>NUCLEOTIDE SEQUENCE [LARGE SCALE GENOMIC DNA]</scope>
    <source>
        <strain evidence="7 8">PHE/MN1-00</strain>
    </source>
</reference>
<evidence type="ECO:0000256" key="1">
    <source>
        <dbReference type="ARBA" id="ARBA00005854"/>
    </source>
</evidence>
<dbReference type="CDD" id="cd12172">
    <property type="entry name" value="PGDH_like_2"/>
    <property type="match status" value="1"/>
</dbReference>
<dbReference type="PANTHER" id="PTHR42789:SF1">
    <property type="entry name" value="D-ISOMER SPECIFIC 2-HYDROXYACID DEHYDROGENASE FAMILY PROTEIN (AFU_ORTHOLOGUE AFUA_6G10090)"/>
    <property type="match status" value="1"/>
</dbReference>
<dbReference type="InterPro" id="IPR050857">
    <property type="entry name" value="D-2-hydroxyacid_DH"/>
</dbReference>
<dbReference type="SUPFAM" id="SSF52283">
    <property type="entry name" value="Formate/glycerate dehydrogenase catalytic domain-like"/>
    <property type="match status" value="1"/>
</dbReference>
<accession>Q1MQK2</accession>
<evidence type="ECO:0000313" key="7">
    <source>
        <dbReference type="EMBL" id="CAJ54725.1"/>
    </source>
</evidence>
<comment type="similarity">
    <text evidence="1 4">Belongs to the D-isomer specific 2-hydroxyacid dehydrogenase family.</text>
</comment>
<dbReference type="SUPFAM" id="SSF51735">
    <property type="entry name" value="NAD(P)-binding Rossmann-fold domains"/>
    <property type="match status" value="1"/>
</dbReference>
<evidence type="ECO:0000256" key="3">
    <source>
        <dbReference type="ARBA" id="ARBA00023027"/>
    </source>
</evidence>
<keyword evidence="8" id="KW-1185">Reference proteome</keyword>
<dbReference type="Proteomes" id="UP000002430">
    <property type="component" value="Chromosome"/>
</dbReference>
<dbReference type="GO" id="GO:0051287">
    <property type="term" value="F:NAD binding"/>
    <property type="evidence" value="ECO:0007669"/>
    <property type="project" value="InterPro"/>
</dbReference>
<organism evidence="7 8">
    <name type="scientific">Lawsonia intracellularis (strain PHE/MN1-00)</name>
    <dbReference type="NCBI Taxonomy" id="363253"/>
    <lineage>
        <taxon>Bacteria</taxon>
        <taxon>Pseudomonadati</taxon>
        <taxon>Thermodesulfobacteriota</taxon>
        <taxon>Desulfovibrionia</taxon>
        <taxon>Desulfovibrionales</taxon>
        <taxon>Desulfovibrionaceae</taxon>
        <taxon>Lawsonia</taxon>
    </lineage>
</organism>
<dbReference type="PANTHER" id="PTHR42789">
    <property type="entry name" value="D-ISOMER SPECIFIC 2-HYDROXYACID DEHYDROGENASE FAMILY PROTEIN (AFU_ORTHOLOGUE AFUA_6G10090)"/>
    <property type="match status" value="1"/>
</dbReference>